<evidence type="ECO:0000313" key="1">
    <source>
        <dbReference type="EMBL" id="MDT0618472.1"/>
    </source>
</evidence>
<keyword evidence="2" id="KW-1185">Reference proteome</keyword>
<gene>
    <name evidence="1" type="ORF">RM531_08280</name>
</gene>
<protein>
    <recommendedName>
        <fullName evidence="3">Large polyvalent protein associated domain-containing protein</fullName>
    </recommendedName>
</protein>
<evidence type="ECO:0008006" key="3">
    <source>
        <dbReference type="Google" id="ProtNLM"/>
    </source>
</evidence>
<sequence>MTKSKPPYELRLKSVYALRSGLRASMSLRHPASGRLEPFTLNFFSGSLLECDALDDPMGLFNDTAYRDMYVESVNCDLRNPERSYVHINHIDREDFRHIAGSLTLHPDTRWQGYTLEGGTHIGEPTPQIVAKRAREAEKKARQARNTSWGQQVNNNGWFAL</sequence>
<dbReference type="RefSeq" id="WP_311658591.1">
    <property type="nucleotide sequence ID" value="NZ_JAVRHY010000006.1"/>
</dbReference>
<proteinExistence type="predicted"/>
<name>A0ABU3B7N2_9GAMM</name>
<accession>A0ABU3B7N2</accession>
<dbReference type="EMBL" id="JAVRHY010000006">
    <property type="protein sequence ID" value="MDT0618472.1"/>
    <property type="molecule type" value="Genomic_DNA"/>
</dbReference>
<organism evidence="1 2">
    <name type="scientific">Spectribacter acetivorans</name>
    <dbReference type="NCBI Taxonomy" id="3075603"/>
    <lineage>
        <taxon>Bacteria</taxon>
        <taxon>Pseudomonadati</taxon>
        <taxon>Pseudomonadota</taxon>
        <taxon>Gammaproteobacteria</taxon>
        <taxon>Salinisphaerales</taxon>
        <taxon>Salinisphaeraceae</taxon>
        <taxon>Spectribacter</taxon>
    </lineage>
</organism>
<dbReference type="Proteomes" id="UP001259982">
    <property type="component" value="Unassembled WGS sequence"/>
</dbReference>
<evidence type="ECO:0000313" key="2">
    <source>
        <dbReference type="Proteomes" id="UP001259982"/>
    </source>
</evidence>
<reference evidence="1 2" key="1">
    <citation type="submission" date="2023-09" db="EMBL/GenBank/DDBJ databases">
        <authorList>
            <person name="Rey-Velasco X."/>
        </authorList>
    </citation>
    <scope>NUCLEOTIDE SEQUENCE [LARGE SCALE GENOMIC DNA]</scope>
    <source>
        <strain evidence="1 2">P385</strain>
    </source>
</reference>
<comment type="caution">
    <text evidence="1">The sequence shown here is derived from an EMBL/GenBank/DDBJ whole genome shotgun (WGS) entry which is preliminary data.</text>
</comment>